<name>A0ACB9J6P4_9ASTR</name>
<dbReference type="EMBL" id="CM042022">
    <property type="protein sequence ID" value="KAI3815255.1"/>
    <property type="molecule type" value="Genomic_DNA"/>
</dbReference>
<protein>
    <submittedName>
        <fullName evidence="1">Uncharacterized protein</fullName>
    </submittedName>
</protein>
<gene>
    <name evidence="1" type="ORF">L1987_14917</name>
</gene>
<sequence>MACTFKDFSQRWISDMEPAFETSHVSKEDEVTFAVNLLRGRAKDWVEVLRKERRNEGGIKEERDEKRKREGVEVTPKKAKFSSPTKKVVGKPSSRQCRTSGKEHSGECRLKTTACFKCGKMGHLAHQCTSPISLCYHCYKPGHHRSDCPDLKHKETVGKKVEIPKPKGRAFQITAEEARKIPYIVACIFMINSLPALTLFDSGASRSFVSFKFANHTSFLSKRLEEPLEIEVANDRSFLVFDVYRGCKFEVDGETFPIDLIPMTMGEFDVIVERDWLSLYRANILCGPKAIQLVSPSGKTLFIRGERTSGLLLCSYLQAMRYIAHGCKAFLACVTNSNRGVVKIHDVPIVNQFVDVFPEELPEIPPGREVEFGIDLIPGANRLPRHLID</sequence>
<reference evidence="2" key="1">
    <citation type="journal article" date="2022" name="Mol. Ecol. Resour.">
        <title>The genomes of chicory, endive, great burdock and yacon provide insights into Asteraceae palaeo-polyploidization history and plant inulin production.</title>
        <authorList>
            <person name="Fan W."/>
            <person name="Wang S."/>
            <person name="Wang H."/>
            <person name="Wang A."/>
            <person name="Jiang F."/>
            <person name="Liu H."/>
            <person name="Zhao H."/>
            <person name="Xu D."/>
            <person name="Zhang Y."/>
        </authorList>
    </citation>
    <scope>NUCLEOTIDE SEQUENCE [LARGE SCALE GENOMIC DNA]</scope>
    <source>
        <strain evidence="2">cv. Yunnan</strain>
    </source>
</reference>
<keyword evidence="2" id="KW-1185">Reference proteome</keyword>
<evidence type="ECO:0000313" key="2">
    <source>
        <dbReference type="Proteomes" id="UP001056120"/>
    </source>
</evidence>
<comment type="caution">
    <text evidence="1">The sequence shown here is derived from an EMBL/GenBank/DDBJ whole genome shotgun (WGS) entry which is preliminary data.</text>
</comment>
<proteinExistence type="predicted"/>
<dbReference type="Proteomes" id="UP001056120">
    <property type="component" value="Linkage Group LG05"/>
</dbReference>
<reference evidence="1 2" key="2">
    <citation type="journal article" date="2022" name="Mol. Ecol. Resour.">
        <title>The genomes of chicory, endive, great burdock and yacon provide insights into Asteraceae paleo-polyploidization history and plant inulin production.</title>
        <authorList>
            <person name="Fan W."/>
            <person name="Wang S."/>
            <person name="Wang H."/>
            <person name="Wang A."/>
            <person name="Jiang F."/>
            <person name="Liu H."/>
            <person name="Zhao H."/>
            <person name="Xu D."/>
            <person name="Zhang Y."/>
        </authorList>
    </citation>
    <scope>NUCLEOTIDE SEQUENCE [LARGE SCALE GENOMIC DNA]</scope>
    <source>
        <strain evidence="2">cv. Yunnan</strain>
        <tissue evidence="1">Leaves</tissue>
    </source>
</reference>
<accession>A0ACB9J6P4</accession>
<evidence type="ECO:0000313" key="1">
    <source>
        <dbReference type="EMBL" id="KAI3815255.1"/>
    </source>
</evidence>
<organism evidence="1 2">
    <name type="scientific">Smallanthus sonchifolius</name>
    <dbReference type="NCBI Taxonomy" id="185202"/>
    <lineage>
        <taxon>Eukaryota</taxon>
        <taxon>Viridiplantae</taxon>
        <taxon>Streptophyta</taxon>
        <taxon>Embryophyta</taxon>
        <taxon>Tracheophyta</taxon>
        <taxon>Spermatophyta</taxon>
        <taxon>Magnoliopsida</taxon>
        <taxon>eudicotyledons</taxon>
        <taxon>Gunneridae</taxon>
        <taxon>Pentapetalae</taxon>
        <taxon>asterids</taxon>
        <taxon>campanulids</taxon>
        <taxon>Asterales</taxon>
        <taxon>Asteraceae</taxon>
        <taxon>Asteroideae</taxon>
        <taxon>Heliantheae alliance</taxon>
        <taxon>Millerieae</taxon>
        <taxon>Smallanthus</taxon>
    </lineage>
</organism>